<dbReference type="Gene3D" id="3.30.300.30">
    <property type="match status" value="1"/>
</dbReference>
<name>A0A1T5GB05_9SPHN</name>
<dbReference type="InterPro" id="IPR042099">
    <property type="entry name" value="ANL_N_sf"/>
</dbReference>
<dbReference type="EC" id="6.2.1.44" evidence="4"/>
<dbReference type="PANTHER" id="PTHR43767">
    <property type="entry name" value="LONG-CHAIN-FATTY-ACID--COA LIGASE"/>
    <property type="match status" value="1"/>
</dbReference>
<dbReference type="InterPro" id="IPR045851">
    <property type="entry name" value="AMP-bd_C_sf"/>
</dbReference>
<feature type="domain" description="AMP-dependent synthetase/ligase" evidence="6">
    <location>
        <begin position="7"/>
        <end position="373"/>
    </location>
</feature>
<keyword evidence="2 8" id="KW-0436">Ligase</keyword>
<gene>
    <name evidence="8" type="ORF">SAMN06295920_11351</name>
</gene>
<dbReference type="InterPro" id="IPR020845">
    <property type="entry name" value="AMP-binding_CS"/>
</dbReference>
<evidence type="ECO:0000256" key="1">
    <source>
        <dbReference type="ARBA" id="ARBA00006432"/>
    </source>
</evidence>
<keyword evidence="9" id="KW-1185">Reference proteome</keyword>
<dbReference type="Pfam" id="PF00501">
    <property type="entry name" value="AMP-binding"/>
    <property type="match status" value="1"/>
</dbReference>
<dbReference type="OrthoDB" id="9803968at2"/>
<evidence type="ECO:0000313" key="9">
    <source>
        <dbReference type="Proteomes" id="UP000189818"/>
    </source>
</evidence>
<dbReference type="InterPro" id="IPR000873">
    <property type="entry name" value="AMP-dep_synth/lig_dom"/>
</dbReference>
<dbReference type="STRING" id="439228.SAMN06295920_11351"/>
<evidence type="ECO:0000259" key="6">
    <source>
        <dbReference type="Pfam" id="PF00501"/>
    </source>
</evidence>
<feature type="domain" description="AMP-binding enzyme C-terminal" evidence="7">
    <location>
        <begin position="424"/>
        <end position="498"/>
    </location>
</feature>
<dbReference type="GO" id="GO:0016877">
    <property type="term" value="F:ligase activity, forming carbon-sulfur bonds"/>
    <property type="evidence" value="ECO:0007669"/>
    <property type="project" value="UniProtKB-ARBA"/>
</dbReference>
<dbReference type="InterPro" id="IPR050237">
    <property type="entry name" value="ATP-dep_AMP-bd_enzyme"/>
</dbReference>
<evidence type="ECO:0000256" key="4">
    <source>
        <dbReference type="ARBA" id="ARBA00066616"/>
    </source>
</evidence>
<evidence type="ECO:0000313" key="8">
    <source>
        <dbReference type="EMBL" id="SKC05542.1"/>
    </source>
</evidence>
<dbReference type="AlphaFoldDB" id="A0A1T5GB05"/>
<dbReference type="RefSeq" id="WP_079650395.1">
    <property type="nucleotide sequence ID" value="NZ_FUYM01000013.1"/>
</dbReference>
<dbReference type="Proteomes" id="UP000189818">
    <property type="component" value="Unassembled WGS sequence"/>
</dbReference>
<protein>
    <recommendedName>
        <fullName evidence="5">3-methylmercaptopropionyl-CoA ligase</fullName>
        <ecNumber evidence="4">6.2.1.44</ecNumber>
    </recommendedName>
</protein>
<dbReference type="EMBL" id="FUYM01000013">
    <property type="protein sequence ID" value="SKC05542.1"/>
    <property type="molecule type" value="Genomic_DNA"/>
</dbReference>
<comment type="catalytic activity">
    <reaction evidence="3">
        <text>3-(methylsulfanyl)propanoate + ATP + CoA = 3-(methylsulfanyl)propanoyl-CoA + AMP + diphosphate</text>
        <dbReference type="Rhea" id="RHEA:43052"/>
        <dbReference type="ChEBI" id="CHEBI:30616"/>
        <dbReference type="ChEBI" id="CHEBI:33019"/>
        <dbReference type="ChEBI" id="CHEBI:49016"/>
        <dbReference type="ChEBI" id="CHEBI:57287"/>
        <dbReference type="ChEBI" id="CHEBI:82815"/>
        <dbReference type="ChEBI" id="CHEBI:456215"/>
        <dbReference type="EC" id="6.2.1.44"/>
    </reaction>
    <physiologicalReaction direction="left-to-right" evidence="3">
        <dbReference type="Rhea" id="RHEA:43053"/>
    </physiologicalReaction>
</comment>
<comment type="similarity">
    <text evidence="1">Belongs to the ATP-dependent AMP-binding enzyme family.</text>
</comment>
<reference evidence="9" key="1">
    <citation type="submission" date="2017-02" db="EMBL/GenBank/DDBJ databases">
        <authorList>
            <person name="Varghese N."/>
            <person name="Submissions S."/>
        </authorList>
    </citation>
    <scope>NUCLEOTIDE SEQUENCE [LARGE SCALE GENOMIC DNA]</scope>
    <source>
        <strain evidence="9">UM2</strain>
    </source>
</reference>
<evidence type="ECO:0000256" key="3">
    <source>
        <dbReference type="ARBA" id="ARBA00051915"/>
    </source>
</evidence>
<dbReference type="PROSITE" id="PS00455">
    <property type="entry name" value="AMP_BINDING"/>
    <property type="match status" value="1"/>
</dbReference>
<dbReference type="PANTHER" id="PTHR43767:SF7">
    <property type="entry name" value="MEDIUM_LONG-CHAIN-FATTY-ACID--COA LIGASE FADD8"/>
    <property type="match status" value="1"/>
</dbReference>
<dbReference type="SUPFAM" id="SSF56801">
    <property type="entry name" value="Acetyl-CoA synthetase-like"/>
    <property type="match status" value="1"/>
</dbReference>
<sequence>MGVKALFRHAARLWPERPFLDDGGERLSYGQAAERVGRMACGLGRGEPLAGTKVALLTPNSSAGFCALLAIYEADAVFVPLNASFPIDEHRAAIEELGVSVLLFSRKLATGVDALLRDCPTLREAICIDGEADIGTPLNALLARGADRTMPDIAGDPADIVAIYPTGGSTGRPKRVMHSRRTWTTMAACFHSALPVDDHARYLAAPPITHAAGAFGLMLMAKGATILLHDGFDAGAILDAIERDRPTHLYLPPTAIYKLLEHPGVQDRDGSSLRAFMYTAAPMSLDKLRQCIAIFGPVMAQFWGQMEAPSFCTCLPPADHVIDDPALAGRLASCGRETMFTRVEVLDDDGTILPPGERGELAVRGGLVMAGYYENPEATAEVSRNGWHLTGDLGFKDADGYVYIVGRKRDIIITGGYNVYPADVEQALWGHPDVEECAVIGVPDELWGEAVLAVVQPKPGHDPSATELIAWCKAKVGSIKAPKRVELRTDIPRNAVGKVDKVALRAPYWKDRARAV</sequence>
<dbReference type="InterPro" id="IPR025110">
    <property type="entry name" value="AMP-bd_C"/>
</dbReference>
<accession>A0A1T5GB05</accession>
<evidence type="ECO:0000256" key="2">
    <source>
        <dbReference type="ARBA" id="ARBA00022598"/>
    </source>
</evidence>
<evidence type="ECO:0000256" key="5">
    <source>
        <dbReference type="ARBA" id="ARBA00067668"/>
    </source>
</evidence>
<organism evidence="8 9">
    <name type="scientific">Rhizorhabdus histidinilytica</name>
    <dbReference type="NCBI Taxonomy" id="439228"/>
    <lineage>
        <taxon>Bacteria</taxon>
        <taxon>Pseudomonadati</taxon>
        <taxon>Pseudomonadota</taxon>
        <taxon>Alphaproteobacteria</taxon>
        <taxon>Sphingomonadales</taxon>
        <taxon>Sphingomonadaceae</taxon>
        <taxon>Rhizorhabdus</taxon>
    </lineage>
</organism>
<evidence type="ECO:0000259" key="7">
    <source>
        <dbReference type="Pfam" id="PF13193"/>
    </source>
</evidence>
<dbReference type="Gene3D" id="3.40.50.12780">
    <property type="entry name" value="N-terminal domain of ligase-like"/>
    <property type="match status" value="1"/>
</dbReference>
<dbReference type="FunFam" id="3.30.300.30:FF:000008">
    <property type="entry name" value="2,3-dihydroxybenzoate-AMP ligase"/>
    <property type="match status" value="1"/>
</dbReference>
<proteinExistence type="inferred from homology"/>
<dbReference type="Pfam" id="PF13193">
    <property type="entry name" value="AMP-binding_C"/>
    <property type="match status" value="1"/>
</dbReference>